<protein>
    <submittedName>
        <fullName evidence="1">PLP-dependent transferase</fullName>
    </submittedName>
</protein>
<evidence type="ECO:0000313" key="2">
    <source>
        <dbReference type="Proteomes" id="UP000682782"/>
    </source>
</evidence>
<organism evidence="1 2">
    <name type="scientific">Aristaeella hokkaidonensis</name>
    <dbReference type="NCBI Taxonomy" id="3046382"/>
    <lineage>
        <taxon>Bacteria</taxon>
        <taxon>Bacillati</taxon>
        <taxon>Bacillota</taxon>
        <taxon>Clostridia</taxon>
        <taxon>Eubacteriales</taxon>
        <taxon>Aristaeellaceae</taxon>
        <taxon>Aristaeella</taxon>
    </lineage>
</organism>
<gene>
    <name evidence="1" type="ORF">JYE49_11690</name>
</gene>
<name>A0AC61NDA6_9FIRM</name>
<reference evidence="1" key="1">
    <citation type="submission" date="2021-01" db="EMBL/GenBank/DDBJ databases">
        <title>Complete genome sequence of Clostridiales bacterium R-7.</title>
        <authorList>
            <person name="Mahoney-Kurpe S.C."/>
            <person name="Palevich N."/>
            <person name="Koike S."/>
            <person name="Moon C.D."/>
            <person name="Attwood G.T."/>
        </authorList>
    </citation>
    <scope>NUCLEOTIDE SEQUENCE</scope>
    <source>
        <strain evidence="1">R-7</strain>
    </source>
</reference>
<keyword evidence="2" id="KW-1185">Reference proteome</keyword>
<evidence type="ECO:0000313" key="1">
    <source>
        <dbReference type="EMBL" id="QUC68666.1"/>
    </source>
</evidence>
<sequence>METPICDFVREYAESDPVRMHMPGHKGKTLTGPEAFDLTEIGGADVLYRSEGIIRRSEENAASLFGTARTVYSAEGSSLCIRGMLYLALLSAKQKGIPARLLAGRNAHHTLMTAAALLDLDVDWLLPAPGEDLLSCAVSAEILDRALEQKQYMAVYLTSPDYLGRRVDLREAAEVCHRHGVPLLVDNAHGAYLKFLPEDSHPITLGADACCDSAHKTLSCLTGAAYLHLSANAPEDWVEKAEQAMSLFASTSPSWLILQSLDRMNRELAGDYPVRLRRMTEKLKALKKTLCEEGWMLAGDEPMKLTLCTADRGYTGEELHDMLRDHGIECEFADREYLVMMPSADTPEGDLERLLSALRGIPRRKHVKETPPELPVPEKVLSIREAMFSPRETLPVSLAVGRVLADACVSCPPAVPVIIAGERITEQAAECMKYYNITECDVVVNS</sequence>
<dbReference type="EMBL" id="CP068393">
    <property type="protein sequence ID" value="QUC68666.1"/>
    <property type="molecule type" value="Genomic_DNA"/>
</dbReference>
<dbReference type="Proteomes" id="UP000682782">
    <property type="component" value="Chromosome"/>
</dbReference>
<accession>A0AC61NDA6</accession>
<keyword evidence="1" id="KW-0808">Transferase</keyword>
<proteinExistence type="predicted"/>